<gene>
    <name evidence="1" type="ORF">PFNF54_01287</name>
</gene>
<protein>
    <submittedName>
        <fullName evidence="1">Uncharacterized protein</fullName>
    </submittedName>
</protein>
<evidence type="ECO:0000313" key="1">
    <source>
        <dbReference type="EMBL" id="EWC89909.1"/>
    </source>
</evidence>
<reference evidence="1 2" key="1">
    <citation type="submission" date="2013-02" db="EMBL/GenBank/DDBJ databases">
        <title>The Genome Sequence of Plasmodium falciparum NF54.</title>
        <authorList>
            <consortium name="The Broad Institute Genome Sequencing Platform"/>
            <consortium name="The Broad Institute Genome Sequencing Center for Infectious Disease"/>
            <person name="Neafsey D."/>
            <person name="Cheeseman I."/>
            <person name="Volkman S."/>
            <person name="Adams J."/>
            <person name="Walker B."/>
            <person name="Young S.K."/>
            <person name="Zeng Q."/>
            <person name="Gargeya S."/>
            <person name="Fitzgerald M."/>
            <person name="Haas B."/>
            <person name="Abouelleil A."/>
            <person name="Alvarado L."/>
            <person name="Arachchi H.M."/>
            <person name="Berlin A.M."/>
            <person name="Chapman S.B."/>
            <person name="Dewar J."/>
            <person name="Goldberg J."/>
            <person name="Griggs A."/>
            <person name="Gujja S."/>
            <person name="Hansen M."/>
            <person name="Howarth C."/>
            <person name="Imamovic A."/>
            <person name="Larimer J."/>
            <person name="McCowan C."/>
            <person name="Murphy C."/>
            <person name="Neiman D."/>
            <person name="Pearson M."/>
            <person name="Priest M."/>
            <person name="Roberts A."/>
            <person name="Saif S."/>
            <person name="Shea T."/>
            <person name="Sisk P."/>
            <person name="Sykes S."/>
            <person name="Wortman J."/>
            <person name="Nusbaum C."/>
            <person name="Birren B."/>
        </authorList>
    </citation>
    <scope>NUCLEOTIDE SEQUENCE [LARGE SCALE GENOMIC DNA]</scope>
    <source>
        <strain evidence="1 2">NF54</strain>
    </source>
</reference>
<feature type="non-terminal residue" evidence="1">
    <location>
        <position position="282"/>
    </location>
</feature>
<evidence type="ECO:0000313" key="2">
    <source>
        <dbReference type="Proteomes" id="UP000030673"/>
    </source>
</evidence>
<dbReference type="AlphaFoldDB" id="W7K8L1"/>
<accession>W7K8L1</accession>
<keyword evidence="2" id="KW-1185">Reference proteome</keyword>
<dbReference type="Proteomes" id="UP000030673">
    <property type="component" value="Unassembled WGS sequence"/>
</dbReference>
<proteinExistence type="predicted"/>
<name>W7K8L1_PLAFO</name>
<sequence>MSDKEKEIKMEEHNLICKYWEKQSECMSMLIDEWNKISDILESINIDPNNIMSSLLSLYGEKTVNDFHLSLEEIKKANIELNVNTDDISIPEINEEDINKFDPSNMTILNLIELKSIIRGNSLRNKSGSSLSVKFRLSKNEEKNVLTEKTDSVEKMKELNKKIEEHILSDELKNLKIDRNVTERKRASIFDDSKAKPRNEKKNETSNKIVLDSTKVKKATEIKLKKIQHVTGLLEKYDIPNPFEKYYKDSIDYSQLMGQNNNAKLFNLALTVIIYDSFNNTL</sequence>
<organism evidence="1 2">
    <name type="scientific">Plasmodium falciparum (isolate NF54)</name>
    <dbReference type="NCBI Taxonomy" id="5843"/>
    <lineage>
        <taxon>Eukaryota</taxon>
        <taxon>Sar</taxon>
        <taxon>Alveolata</taxon>
        <taxon>Apicomplexa</taxon>
        <taxon>Aconoidasida</taxon>
        <taxon>Haemosporida</taxon>
        <taxon>Plasmodiidae</taxon>
        <taxon>Plasmodium</taxon>
        <taxon>Plasmodium (Laverania)</taxon>
    </lineage>
</organism>
<dbReference type="EMBL" id="KI928241">
    <property type="protein sequence ID" value="EWC89909.1"/>
    <property type="molecule type" value="Genomic_DNA"/>
</dbReference>